<evidence type="ECO:0000259" key="18">
    <source>
        <dbReference type="PROSITE" id="PS50865"/>
    </source>
</evidence>
<dbReference type="Proteomes" id="UP000612055">
    <property type="component" value="Unassembled WGS sequence"/>
</dbReference>
<keyword evidence="13" id="KW-0472">Membrane</keyword>
<evidence type="ECO:0000256" key="14">
    <source>
        <dbReference type="ARBA" id="ARBA00024015"/>
    </source>
</evidence>
<dbReference type="OrthoDB" id="551166at2759"/>
<dbReference type="AlphaFoldDB" id="A0A835XXN4"/>
<evidence type="ECO:0000256" key="3">
    <source>
        <dbReference type="ARBA" id="ARBA00022528"/>
    </source>
</evidence>
<protein>
    <recommendedName>
        <fullName evidence="15">phytol kinase</fullName>
        <ecNumber evidence="15">2.7.1.182</ecNumber>
    </recommendedName>
</protein>
<keyword evidence="3" id="KW-0150">Chloroplast</keyword>
<evidence type="ECO:0000256" key="7">
    <source>
        <dbReference type="ARBA" id="ARBA00022723"/>
    </source>
</evidence>
<evidence type="ECO:0000256" key="15">
    <source>
        <dbReference type="ARBA" id="ARBA00039024"/>
    </source>
</evidence>
<dbReference type="EC" id="2.7.1.182" evidence="15"/>
<dbReference type="GO" id="GO:0009507">
    <property type="term" value="C:chloroplast"/>
    <property type="evidence" value="ECO:0007669"/>
    <property type="project" value="UniProtKB-SubCell"/>
</dbReference>
<evidence type="ECO:0000313" key="20">
    <source>
        <dbReference type="Proteomes" id="UP000612055"/>
    </source>
</evidence>
<gene>
    <name evidence="19" type="ORF">HYH03_010826</name>
</gene>
<keyword evidence="20" id="KW-1185">Reference proteome</keyword>
<dbReference type="PANTHER" id="PTHR32523">
    <property type="entry name" value="PHYTOL KINASE 1, CHLOROPLASTIC"/>
    <property type="match status" value="1"/>
</dbReference>
<keyword evidence="8 17" id="KW-0863">Zinc-finger</keyword>
<keyword evidence="4" id="KW-0934">Plastid</keyword>
<evidence type="ECO:0000256" key="10">
    <source>
        <dbReference type="ARBA" id="ARBA00022833"/>
    </source>
</evidence>
<comment type="similarity">
    <text evidence="2">Belongs to the polyprenol kinase family.</text>
</comment>
<dbReference type="GO" id="GO:0010276">
    <property type="term" value="F:phytol kinase activity"/>
    <property type="evidence" value="ECO:0007669"/>
    <property type="project" value="UniProtKB-EC"/>
</dbReference>
<evidence type="ECO:0000256" key="9">
    <source>
        <dbReference type="ARBA" id="ARBA00022777"/>
    </source>
</evidence>
<keyword evidence="9" id="KW-0418">Kinase</keyword>
<keyword evidence="12" id="KW-1133">Transmembrane helix</keyword>
<evidence type="ECO:0000256" key="2">
    <source>
        <dbReference type="ARBA" id="ARBA00010794"/>
    </source>
</evidence>
<evidence type="ECO:0000256" key="11">
    <source>
        <dbReference type="ARBA" id="ARBA00022946"/>
    </source>
</evidence>
<keyword evidence="11" id="KW-0809">Transit peptide</keyword>
<evidence type="ECO:0000256" key="17">
    <source>
        <dbReference type="PROSITE-ProRule" id="PRU00134"/>
    </source>
</evidence>
<evidence type="ECO:0000256" key="13">
    <source>
        <dbReference type="ARBA" id="ARBA00023136"/>
    </source>
</evidence>
<evidence type="ECO:0000256" key="8">
    <source>
        <dbReference type="ARBA" id="ARBA00022771"/>
    </source>
</evidence>
<evidence type="ECO:0000313" key="19">
    <source>
        <dbReference type="EMBL" id="KAG2490913.1"/>
    </source>
</evidence>
<organism evidence="19 20">
    <name type="scientific">Edaphochlamys debaryana</name>
    <dbReference type="NCBI Taxonomy" id="47281"/>
    <lineage>
        <taxon>Eukaryota</taxon>
        <taxon>Viridiplantae</taxon>
        <taxon>Chlorophyta</taxon>
        <taxon>core chlorophytes</taxon>
        <taxon>Chlorophyceae</taxon>
        <taxon>CS clade</taxon>
        <taxon>Chlamydomonadales</taxon>
        <taxon>Chlamydomonadales incertae sedis</taxon>
        <taxon>Edaphochlamys</taxon>
    </lineage>
</organism>
<dbReference type="Pfam" id="PF01753">
    <property type="entry name" value="zf-MYND"/>
    <property type="match status" value="1"/>
</dbReference>
<comment type="caution">
    <text evidence="19">The sequence shown here is derived from an EMBL/GenBank/DDBJ whole genome shotgun (WGS) entry which is preliminary data.</text>
</comment>
<dbReference type="SUPFAM" id="SSF144232">
    <property type="entry name" value="HIT/MYND zinc finger-like"/>
    <property type="match status" value="1"/>
</dbReference>
<reference evidence="19" key="1">
    <citation type="journal article" date="2020" name="bioRxiv">
        <title>Comparative genomics of Chlamydomonas.</title>
        <authorList>
            <person name="Craig R.J."/>
            <person name="Hasan A.R."/>
            <person name="Ness R.W."/>
            <person name="Keightley P.D."/>
        </authorList>
    </citation>
    <scope>NUCLEOTIDE SEQUENCE</scope>
    <source>
        <strain evidence="19">CCAP 11/70</strain>
    </source>
</reference>
<dbReference type="PROSITE" id="PS50865">
    <property type="entry name" value="ZF_MYND_2"/>
    <property type="match status" value="1"/>
</dbReference>
<dbReference type="EMBL" id="JAEHOE010000058">
    <property type="protein sequence ID" value="KAG2490913.1"/>
    <property type="molecule type" value="Genomic_DNA"/>
</dbReference>
<accession>A0A835XXN4</accession>
<sequence>MLGSLVAALQRDGELPGMRATPAALLRSLAECCVGLAAAYPEHMYVRGIGGSSAHPTTPAWSVEALRLLAARLSGSETSLGEEVEALAARLEQQPGAEALTGGASAAELAAAAERLTALRAEVRAVLPPACSNPACVSLVGDSEAGLRLQQCRGCGRESYCGKECQTAHWRAGHKEACGSGVAKTG</sequence>
<dbReference type="PANTHER" id="PTHR32523:SF8">
    <property type="entry name" value="DOLICHOL KINASE"/>
    <property type="match status" value="1"/>
</dbReference>
<evidence type="ECO:0000256" key="16">
    <source>
        <dbReference type="ARBA" id="ARBA00048889"/>
    </source>
</evidence>
<evidence type="ECO:0000256" key="5">
    <source>
        <dbReference type="ARBA" id="ARBA00022679"/>
    </source>
</evidence>
<keyword evidence="5" id="KW-0808">Transferase</keyword>
<dbReference type="InterPro" id="IPR002893">
    <property type="entry name" value="Znf_MYND"/>
</dbReference>
<dbReference type="GO" id="GO:0016020">
    <property type="term" value="C:membrane"/>
    <property type="evidence" value="ECO:0007669"/>
    <property type="project" value="UniProtKB-SubCell"/>
</dbReference>
<keyword evidence="6" id="KW-0812">Transmembrane</keyword>
<keyword evidence="10" id="KW-0862">Zinc</keyword>
<comment type="catalytic activity">
    <reaction evidence="16">
        <text>phytol + CTP = phytyl phosphate + CDP + H(+)</text>
        <dbReference type="Rhea" id="RHEA:38055"/>
        <dbReference type="ChEBI" id="CHEBI:15378"/>
        <dbReference type="ChEBI" id="CHEBI:17327"/>
        <dbReference type="ChEBI" id="CHEBI:37563"/>
        <dbReference type="ChEBI" id="CHEBI:58069"/>
        <dbReference type="ChEBI" id="CHEBI:75483"/>
        <dbReference type="EC" id="2.7.1.182"/>
    </reaction>
</comment>
<evidence type="ECO:0000256" key="4">
    <source>
        <dbReference type="ARBA" id="ARBA00022640"/>
    </source>
</evidence>
<comment type="pathway">
    <text evidence="14">Cofactor biosynthesis; tocopherol biosynthesis.</text>
</comment>
<dbReference type="GO" id="GO:0008270">
    <property type="term" value="F:zinc ion binding"/>
    <property type="evidence" value="ECO:0007669"/>
    <property type="project" value="UniProtKB-KW"/>
</dbReference>
<evidence type="ECO:0000256" key="1">
    <source>
        <dbReference type="ARBA" id="ARBA00004508"/>
    </source>
</evidence>
<dbReference type="InterPro" id="IPR039606">
    <property type="entry name" value="Phytol/farnesol_kinase"/>
</dbReference>
<name>A0A835XXN4_9CHLO</name>
<keyword evidence="7" id="KW-0479">Metal-binding</keyword>
<evidence type="ECO:0000256" key="6">
    <source>
        <dbReference type="ARBA" id="ARBA00022692"/>
    </source>
</evidence>
<feature type="domain" description="MYND-type" evidence="18">
    <location>
        <begin position="136"/>
        <end position="178"/>
    </location>
</feature>
<comment type="subcellular location">
    <subcellularLocation>
        <location evidence="1">Plastid</location>
        <location evidence="1">Chloroplast membrane</location>
        <topology evidence="1">Multi-pass membrane protein</topology>
    </subcellularLocation>
</comment>
<dbReference type="Gene3D" id="6.10.140.2220">
    <property type="match status" value="1"/>
</dbReference>
<evidence type="ECO:0000256" key="12">
    <source>
        <dbReference type="ARBA" id="ARBA00022989"/>
    </source>
</evidence>
<proteinExistence type="inferred from homology"/>